<dbReference type="Pfam" id="PF13568">
    <property type="entry name" value="OMP_b-brl_2"/>
    <property type="match status" value="1"/>
</dbReference>
<dbReference type="SUPFAM" id="SSF56925">
    <property type="entry name" value="OMPA-like"/>
    <property type="match status" value="1"/>
</dbReference>
<organism evidence="2 3">
    <name type="scientific">Hydrotalea sandarakina</name>
    <dbReference type="NCBI Taxonomy" id="1004304"/>
    <lineage>
        <taxon>Bacteria</taxon>
        <taxon>Pseudomonadati</taxon>
        <taxon>Bacteroidota</taxon>
        <taxon>Chitinophagia</taxon>
        <taxon>Chitinophagales</taxon>
        <taxon>Chitinophagaceae</taxon>
        <taxon>Hydrotalea</taxon>
    </lineage>
</organism>
<keyword evidence="3" id="KW-1185">Reference proteome</keyword>
<gene>
    <name evidence="2" type="ORF">LX80_01333</name>
</gene>
<dbReference type="Proteomes" id="UP000249720">
    <property type="component" value="Unassembled WGS sequence"/>
</dbReference>
<sequence>MKRITTLILLVFITTAGIKAQSFRIGIKAGGNLTKIDGESFNQGFQLAYQLGGFAEIDFNKKWGIQPEVLWSQSAAKSATFNTIFLPDQDIKLDYLSIPLLLRYNIGNLVTLNAGPQYSILLNKNDNLLQNGQNAFTSGDFAMVGGLQLNFKYLRVYGRYVIGLNNLNDINNQNNWKSQQLQLGIGLRF</sequence>
<name>A0A2W7TKD8_9BACT</name>
<dbReference type="InterPro" id="IPR011250">
    <property type="entry name" value="OMP/PagP_B-barrel"/>
</dbReference>
<dbReference type="InterPro" id="IPR025665">
    <property type="entry name" value="Beta-barrel_OMP_2"/>
</dbReference>
<comment type="caution">
    <text evidence="2">The sequence shown here is derived from an EMBL/GenBank/DDBJ whole genome shotgun (WGS) entry which is preliminary data.</text>
</comment>
<dbReference type="OrthoDB" id="947434at2"/>
<proteinExistence type="predicted"/>
<reference evidence="2 3" key="1">
    <citation type="submission" date="2018-06" db="EMBL/GenBank/DDBJ databases">
        <title>Genomic Encyclopedia of Archaeal and Bacterial Type Strains, Phase II (KMG-II): from individual species to whole genera.</title>
        <authorList>
            <person name="Goeker M."/>
        </authorList>
    </citation>
    <scope>NUCLEOTIDE SEQUENCE [LARGE SCALE GENOMIC DNA]</scope>
    <source>
        <strain evidence="2 3">DSM 23241</strain>
    </source>
</reference>
<feature type="domain" description="Outer membrane protein beta-barrel" evidence="1">
    <location>
        <begin position="20"/>
        <end position="167"/>
    </location>
</feature>
<evidence type="ECO:0000313" key="2">
    <source>
        <dbReference type="EMBL" id="PZX63682.1"/>
    </source>
</evidence>
<accession>A0A2W7TKD8</accession>
<dbReference type="AlphaFoldDB" id="A0A2W7TKD8"/>
<evidence type="ECO:0000259" key="1">
    <source>
        <dbReference type="Pfam" id="PF13568"/>
    </source>
</evidence>
<dbReference type="RefSeq" id="WP_111294494.1">
    <property type="nucleotide sequence ID" value="NZ_QKZV01000003.1"/>
</dbReference>
<evidence type="ECO:0000313" key="3">
    <source>
        <dbReference type="Proteomes" id="UP000249720"/>
    </source>
</evidence>
<dbReference type="EMBL" id="QKZV01000003">
    <property type="protein sequence ID" value="PZX63682.1"/>
    <property type="molecule type" value="Genomic_DNA"/>
</dbReference>
<protein>
    <submittedName>
        <fullName evidence="2">Outer membrane protein with beta-barrel domain</fullName>
    </submittedName>
</protein>